<dbReference type="GO" id="GO:0051301">
    <property type="term" value="P:cell division"/>
    <property type="evidence" value="ECO:0007669"/>
    <property type="project" value="InterPro"/>
</dbReference>
<dbReference type="EC" id="2.4.99.28" evidence="14"/>
<evidence type="ECO:0000256" key="11">
    <source>
        <dbReference type="ARBA" id="ARBA00038053"/>
    </source>
</evidence>
<comment type="similarity">
    <text evidence="11">Belongs to the SEDS family. FtsW subfamily.</text>
</comment>
<sequence>MKHLRKDLMSGTTRFKEFIKENMWVFLVLFCLILINIINQLSMGETSGYFWKNVLWHLIGLVLFCLFVIFFDYRKVPLGFVWIVYFLMVLLLIVLALFKKRWLVIGALSIQPTEFLKIILLYLLSLYINKKKELKLENSETIFLLGVILLPLIFILPVDLDYAFIIGTIFFSFLLFFGFPKRLLVGLVIFSLTLFIILTPIMWNKLKPHQKGRIYGYLDPEKYYKTWGYQLSQSLIAIGSGGIKGQGLKKGWSTRLGYLPAKNTDLAFSVFAEAFGLFGTTIFLILYGYLLYWGLMISMKAKDLLGKALSLGIVLIFMWQAFFNIGGASGLLPMTSIPQPFLSYGGSITIATYLFLSILFNIAFKKVFFK</sequence>
<keyword evidence="3" id="KW-0808">Transferase</keyword>
<keyword evidence="6" id="KW-0573">Peptidoglycan synthesis</keyword>
<feature type="transmembrane region" description="Helical" evidence="16">
    <location>
        <begin position="54"/>
        <end position="71"/>
    </location>
</feature>
<feature type="transmembrane region" description="Helical" evidence="16">
    <location>
        <begin position="184"/>
        <end position="203"/>
    </location>
</feature>
<name>A0A2N7PID6_9BACT</name>
<gene>
    <name evidence="17" type="ORF">C0197_05840</name>
</gene>
<dbReference type="PANTHER" id="PTHR30474">
    <property type="entry name" value="CELL CYCLE PROTEIN"/>
    <property type="match status" value="1"/>
</dbReference>
<feature type="transmembrane region" description="Helical" evidence="16">
    <location>
        <begin position="304"/>
        <end position="322"/>
    </location>
</feature>
<dbReference type="InterPro" id="IPR001182">
    <property type="entry name" value="FtsW/RodA"/>
</dbReference>
<comment type="catalytic activity">
    <reaction evidence="15">
        <text>[GlcNAc-(1-&gt;4)-Mur2Ac(oyl-L-Ala-gamma-D-Glu-L-Lys-D-Ala-D-Ala)](n)-di-trans,octa-cis-undecaprenyl diphosphate + beta-D-GlcNAc-(1-&gt;4)-Mur2Ac(oyl-L-Ala-gamma-D-Glu-L-Lys-D-Ala-D-Ala)-di-trans,octa-cis-undecaprenyl diphosphate = [GlcNAc-(1-&gt;4)-Mur2Ac(oyl-L-Ala-gamma-D-Glu-L-Lys-D-Ala-D-Ala)](n+1)-di-trans,octa-cis-undecaprenyl diphosphate + di-trans,octa-cis-undecaprenyl diphosphate + H(+)</text>
        <dbReference type="Rhea" id="RHEA:23708"/>
        <dbReference type="Rhea" id="RHEA-COMP:9602"/>
        <dbReference type="Rhea" id="RHEA-COMP:9603"/>
        <dbReference type="ChEBI" id="CHEBI:15378"/>
        <dbReference type="ChEBI" id="CHEBI:58405"/>
        <dbReference type="ChEBI" id="CHEBI:60033"/>
        <dbReference type="ChEBI" id="CHEBI:78435"/>
        <dbReference type="EC" id="2.4.99.28"/>
    </reaction>
</comment>
<keyword evidence="4 16" id="KW-0812">Transmembrane</keyword>
<protein>
    <recommendedName>
        <fullName evidence="12">Probable peptidoglycan glycosyltransferase FtsW</fullName>
        <ecNumber evidence="14">2.4.99.28</ecNumber>
    </recommendedName>
    <alternativeName>
        <fullName evidence="13">Cell division protein FtsW</fullName>
    </alternativeName>
    <alternativeName>
        <fullName evidence="10">Cell wall polymerase</fullName>
    </alternativeName>
    <alternativeName>
        <fullName evidence="9">Peptidoglycan polymerase</fullName>
    </alternativeName>
</protein>
<evidence type="ECO:0000256" key="8">
    <source>
        <dbReference type="ARBA" id="ARBA00023136"/>
    </source>
</evidence>
<evidence type="ECO:0000313" key="18">
    <source>
        <dbReference type="Proteomes" id="UP000235731"/>
    </source>
</evidence>
<evidence type="ECO:0000256" key="1">
    <source>
        <dbReference type="ARBA" id="ARBA00004141"/>
    </source>
</evidence>
<evidence type="ECO:0000256" key="9">
    <source>
        <dbReference type="ARBA" id="ARBA00032370"/>
    </source>
</evidence>
<dbReference type="GO" id="GO:0008955">
    <property type="term" value="F:peptidoglycan glycosyltransferase activity"/>
    <property type="evidence" value="ECO:0007669"/>
    <property type="project" value="UniProtKB-EC"/>
</dbReference>
<feature type="transmembrane region" description="Helical" evidence="16">
    <location>
        <begin position="140"/>
        <end position="156"/>
    </location>
</feature>
<evidence type="ECO:0000256" key="3">
    <source>
        <dbReference type="ARBA" id="ARBA00022679"/>
    </source>
</evidence>
<comment type="caution">
    <text evidence="17">The sequence shown here is derived from an EMBL/GenBank/DDBJ whole genome shotgun (WGS) entry which is preliminary data.</text>
</comment>
<evidence type="ECO:0000256" key="12">
    <source>
        <dbReference type="ARBA" id="ARBA00041185"/>
    </source>
</evidence>
<dbReference type="GO" id="GO:0032153">
    <property type="term" value="C:cell division site"/>
    <property type="evidence" value="ECO:0007669"/>
    <property type="project" value="TreeGrafter"/>
</dbReference>
<dbReference type="GO" id="GO:0015648">
    <property type="term" value="F:lipid-linked peptidoglycan transporter activity"/>
    <property type="evidence" value="ECO:0007669"/>
    <property type="project" value="TreeGrafter"/>
</dbReference>
<evidence type="ECO:0000256" key="7">
    <source>
        <dbReference type="ARBA" id="ARBA00022989"/>
    </source>
</evidence>
<feature type="transmembrane region" description="Helical" evidence="16">
    <location>
        <begin position="162"/>
        <end position="179"/>
    </location>
</feature>
<evidence type="ECO:0000313" key="17">
    <source>
        <dbReference type="EMBL" id="PMP61361.1"/>
    </source>
</evidence>
<evidence type="ECO:0000256" key="16">
    <source>
        <dbReference type="SAM" id="Phobius"/>
    </source>
</evidence>
<feature type="transmembrane region" description="Helical" evidence="16">
    <location>
        <begin position="104"/>
        <end position="128"/>
    </location>
</feature>
<feature type="transmembrane region" description="Helical" evidence="16">
    <location>
        <begin position="342"/>
        <end position="364"/>
    </location>
</feature>
<evidence type="ECO:0000256" key="2">
    <source>
        <dbReference type="ARBA" id="ARBA00022676"/>
    </source>
</evidence>
<feature type="transmembrane region" description="Helical" evidence="16">
    <location>
        <begin position="78"/>
        <end position="98"/>
    </location>
</feature>
<dbReference type="EMBL" id="PNIE01000086">
    <property type="protein sequence ID" value="PMP61361.1"/>
    <property type="molecule type" value="Genomic_DNA"/>
</dbReference>
<dbReference type="GO" id="GO:0005886">
    <property type="term" value="C:plasma membrane"/>
    <property type="evidence" value="ECO:0007669"/>
    <property type="project" value="TreeGrafter"/>
</dbReference>
<feature type="transmembrane region" description="Helical" evidence="16">
    <location>
        <begin position="21"/>
        <end position="42"/>
    </location>
</feature>
<dbReference type="Proteomes" id="UP000235731">
    <property type="component" value="Unassembled WGS sequence"/>
</dbReference>
<dbReference type="GO" id="GO:0008360">
    <property type="term" value="P:regulation of cell shape"/>
    <property type="evidence" value="ECO:0007669"/>
    <property type="project" value="UniProtKB-KW"/>
</dbReference>
<evidence type="ECO:0000256" key="5">
    <source>
        <dbReference type="ARBA" id="ARBA00022960"/>
    </source>
</evidence>
<accession>A0A2N7PID6</accession>
<evidence type="ECO:0000256" key="14">
    <source>
        <dbReference type="ARBA" id="ARBA00044770"/>
    </source>
</evidence>
<dbReference type="Pfam" id="PF01098">
    <property type="entry name" value="FTSW_RODA_SPOVE"/>
    <property type="match status" value="1"/>
</dbReference>
<keyword evidence="5" id="KW-0133">Cell shape</keyword>
<dbReference type="PANTHER" id="PTHR30474:SF2">
    <property type="entry name" value="PEPTIDOGLYCAN GLYCOSYLTRANSFERASE FTSW-RELATED"/>
    <property type="match status" value="1"/>
</dbReference>
<keyword evidence="7 16" id="KW-1133">Transmembrane helix</keyword>
<reference evidence="17 18" key="1">
    <citation type="submission" date="2018-01" db="EMBL/GenBank/DDBJ databases">
        <title>Metagenomic assembled genomes from two thermal pools in the Uzon Caldera, Kamchatka, Russia.</title>
        <authorList>
            <person name="Wilkins L."/>
            <person name="Ettinger C."/>
        </authorList>
    </citation>
    <scope>NUCLEOTIDE SEQUENCE [LARGE SCALE GENOMIC DNA]</scope>
    <source>
        <strain evidence="17">ZAV-15</strain>
    </source>
</reference>
<organism evidence="17 18">
    <name type="scientific">Caldimicrobium thiodismutans</name>
    <dbReference type="NCBI Taxonomy" id="1653476"/>
    <lineage>
        <taxon>Bacteria</taxon>
        <taxon>Pseudomonadati</taxon>
        <taxon>Thermodesulfobacteriota</taxon>
        <taxon>Thermodesulfobacteria</taxon>
        <taxon>Thermodesulfobacteriales</taxon>
        <taxon>Thermodesulfobacteriaceae</taxon>
        <taxon>Caldimicrobium</taxon>
    </lineage>
</organism>
<dbReference type="GO" id="GO:0009252">
    <property type="term" value="P:peptidoglycan biosynthetic process"/>
    <property type="evidence" value="ECO:0007669"/>
    <property type="project" value="UniProtKB-KW"/>
</dbReference>
<evidence type="ECO:0000256" key="4">
    <source>
        <dbReference type="ARBA" id="ARBA00022692"/>
    </source>
</evidence>
<keyword evidence="2" id="KW-0328">Glycosyltransferase</keyword>
<dbReference type="AlphaFoldDB" id="A0A2N7PID6"/>
<comment type="subcellular location">
    <subcellularLocation>
        <location evidence="1">Membrane</location>
        <topology evidence="1">Multi-pass membrane protein</topology>
    </subcellularLocation>
</comment>
<evidence type="ECO:0000256" key="10">
    <source>
        <dbReference type="ARBA" id="ARBA00033270"/>
    </source>
</evidence>
<evidence type="ECO:0000256" key="15">
    <source>
        <dbReference type="ARBA" id="ARBA00049902"/>
    </source>
</evidence>
<evidence type="ECO:0000256" key="13">
    <source>
        <dbReference type="ARBA" id="ARBA00041418"/>
    </source>
</evidence>
<feature type="transmembrane region" description="Helical" evidence="16">
    <location>
        <begin position="266"/>
        <end position="292"/>
    </location>
</feature>
<proteinExistence type="inferred from homology"/>
<evidence type="ECO:0000256" key="6">
    <source>
        <dbReference type="ARBA" id="ARBA00022984"/>
    </source>
</evidence>
<keyword evidence="8 16" id="KW-0472">Membrane</keyword>